<dbReference type="AlphaFoldDB" id="A0A1I8ALM6"/>
<evidence type="ECO:0000313" key="1">
    <source>
        <dbReference type="Proteomes" id="UP000095287"/>
    </source>
</evidence>
<protein>
    <submittedName>
        <fullName evidence="2">Secreted protein</fullName>
    </submittedName>
</protein>
<accession>A0A1I8ALM6</accession>
<proteinExistence type="predicted"/>
<organism evidence="1 2">
    <name type="scientific">Steinernema glaseri</name>
    <dbReference type="NCBI Taxonomy" id="37863"/>
    <lineage>
        <taxon>Eukaryota</taxon>
        <taxon>Metazoa</taxon>
        <taxon>Ecdysozoa</taxon>
        <taxon>Nematoda</taxon>
        <taxon>Chromadorea</taxon>
        <taxon>Rhabditida</taxon>
        <taxon>Tylenchina</taxon>
        <taxon>Panagrolaimomorpha</taxon>
        <taxon>Strongyloidoidea</taxon>
        <taxon>Steinernematidae</taxon>
        <taxon>Steinernema</taxon>
    </lineage>
</organism>
<name>A0A1I8ALM6_9BILA</name>
<keyword evidence="1" id="KW-1185">Reference proteome</keyword>
<dbReference type="Proteomes" id="UP000095287">
    <property type="component" value="Unplaced"/>
</dbReference>
<evidence type="ECO:0000313" key="2">
    <source>
        <dbReference type="WBParaSite" id="L893_g6995.t1"/>
    </source>
</evidence>
<reference evidence="2" key="1">
    <citation type="submission" date="2016-11" db="UniProtKB">
        <authorList>
            <consortium name="WormBaseParasite"/>
        </authorList>
    </citation>
    <scope>IDENTIFICATION</scope>
</reference>
<dbReference type="WBParaSite" id="L893_g6995.t1">
    <property type="protein sequence ID" value="L893_g6995.t1"/>
    <property type="gene ID" value="L893_g6995"/>
</dbReference>
<sequence>MVSLSLYPLAARSAWTRSRRSQNGAKEEADEPLDRCLHIHRAHLGRRYSAHHLLLLRGHAVLLAMSAGGTT</sequence>